<gene>
    <name evidence="10" type="ORF">HPB48_021287</name>
</gene>
<keyword evidence="5" id="KW-0812">Transmembrane</keyword>
<comment type="subcellular location">
    <subcellularLocation>
        <location evidence="1">Membrane</location>
        <topology evidence="1">Single-pass membrane protein</topology>
    </subcellularLocation>
</comment>
<comment type="caution">
    <text evidence="10">The sequence shown here is derived from an EMBL/GenBank/DDBJ whole genome shotgun (WGS) entry which is preliminary data.</text>
</comment>
<dbReference type="GO" id="GO:0016020">
    <property type="term" value="C:membrane"/>
    <property type="evidence" value="ECO:0007669"/>
    <property type="project" value="UniProtKB-SubCell"/>
</dbReference>
<evidence type="ECO:0000256" key="9">
    <source>
        <dbReference type="SAM" id="MobiDB-lite"/>
    </source>
</evidence>
<keyword evidence="11" id="KW-1185">Reference proteome</keyword>
<dbReference type="AlphaFoldDB" id="A0A9J6FL43"/>
<feature type="region of interest" description="Disordered" evidence="9">
    <location>
        <begin position="370"/>
        <end position="392"/>
    </location>
</feature>
<dbReference type="InterPro" id="IPR008166">
    <property type="entry name" value="Glyco_transf_92"/>
</dbReference>
<evidence type="ECO:0000256" key="5">
    <source>
        <dbReference type="ARBA" id="ARBA00022692"/>
    </source>
</evidence>
<dbReference type="Pfam" id="PF01697">
    <property type="entry name" value="Glyco_transf_92"/>
    <property type="match status" value="1"/>
</dbReference>
<feature type="compositionally biased region" description="Basic and acidic residues" evidence="9">
    <location>
        <begin position="370"/>
        <end position="380"/>
    </location>
</feature>
<evidence type="ECO:0000256" key="2">
    <source>
        <dbReference type="ARBA" id="ARBA00007647"/>
    </source>
</evidence>
<evidence type="ECO:0000256" key="4">
    <source>
        <dbReference type="ARBA" id="ARBA00022679"/>
    </source>
</evidence>
<dbReference type="GO" id="GO:0005737">
    <property type="term" value="C:cytoplasm"/>
    <property type="evidence" value="ECO:0007669"/>
    <property type="project" value="TreeGrafter"/>
</dbReference>
<dbReference type="EMBL" id="JABSTR010000004">
    <property type="protein sequence ID" value="KAH9366934.1"/>
    <property type="molecule type" value="Genomic_DNA"/>
</dbReference>
<evidence type="ECO:0000313" key="11">
    <source>
        <dbReference type="Proteomes" id="UP000821853"/>
    </source>
</evidence>
<dbReference type="PANTHER" id="PTHR21461">
    <property type="entry name" value="GLYCOSYLTRANSFERASE FAMILY 92 PROTEIN"/>
    <property type="match status" value="1"/>
</dbReference>
<reference evidence="10 11" key="1">
    <citation type="journal article" date="2020" name="Cell">
        <title>Large-Scale Comparative Analyses of Tick Genomes Elucidate Their Genetic Diversity and Vector Capacities.</title>
        <authorList>
            <consortium name="Tick Genome and Microbiome Consortium (TIGMIC)"/>
            <person name="Jia N."/>
            <person name="Wang J."/>
            <person name="Shi W."/>
            <person name="Du L."/>
            <person name="Sun Y."/>
            <person name="Zhan W."/>
            <person name="Jiang J.F."/>
            <person name="Wang Q."/>
            <person name="Zhang B."/>
            <person name="Ji P."/>
            <person name="Bell-Sakyi L."/>
            <person name="Cui X.M."/>
            <person name="Yuan T.T."/>
            <person name="Jiang B.G."/>
            <person name="Yang W.F."/>
            <person name="Lam T.T."/>
            <person name="Chang Q.C."/>
            <person name="Ding S.J."/>
            <person name="Wang X.J."/>
            <person name="Zhu J.G."/>
            <person name="Ruan X.D."/>
            <person name="Zhao L."/>
            <person name="Wei J.T."/>
            <person name="Ye R.Z."/>
            <person name="Que T.C."/>
            <person name="Du C.H."/>
            <person name="Zhou Y.H."/>
            <person name="Cheng J.X."/>
            <person name="Dai P.F."/>
            <person name="Guo W.B."/>
            <person name="Han X.H."/>
            <person name="Huang E.J."/>
            <person name="Li L.F."/>
            <person name="Wei W."/>
            <person name="Gao Y.C."/>
            <person name="Liu J.Z."/>
            <person name="Shao H.Z."/>
            <person name="Wang X."/>
            <person name="Wang C.C."/>
            <person name="Yang T.C."/>
            <person name="Huo Q.B."/>
            <person name="Li W."/>
            <person name="Chen H.Y."/>
            <person name="Chen S.E."/>
            <person name="Zhou L.G."/>
            <person name="Ni X.B."/>
            <person name="Tian J.H."/>
            <person name="Sheng Y."/>
            <person name="Liu T."/>
            <person name="Pan Y.S."/>
            <person name="Xia L.Y."/>
            <person name="Li J."/>
            <person name="Zhao F."/>
            <person name="Cao W.C."/>
        </authorList>
    </citation>
    <scope>NUCLEOTIDE SEQUENCE [LARGE SCALE GENOMIC DNA]</scope>
    <source>
        <strain evidence="10">HaeL-2018</strain>
    </source>
</reference>
<dbReference type="PANTHER" id="PTHR21461:SF40">
    <property type="entry name" value="GLYCOSYLTRANSFERASE FAMILY 92 PROTEIN"/>
    <property type="match status" value="1"/>
</dbReference>
<keyword evidence="3 8" id="KW-0328">Glycosyltransferase</keyword>
<evidence type="ECO:0000256" key="7">
    <source>
        <dbReference type="ARBA" id="ARBA00023136"/>
    </source>
</evidence>
<accession>A0A9J6FL43</accession>
<keyword evidence="6" id="KW-1133">Transmembrane helix</keyword>
<keyword evidence="7" id="KW-0472">Membrane</keyword>
<dbReference type="VEuPathDB" id="VectorBase:HLOH_052551"/>
<evidence type="ECO:0000256" key="8">
    <source>
        <dbReference type="RuleBase" id="RU366017"/>
    </source>
</evidence>
<dbReference type="GO" id="GO:0016757">
    <property type="term" value="F:glycosyltransferase activity"/>
    <property type="evidence" value="ECO:0007669"/>
    <property type="project" value="UniProtKB-UniRule"/>
</dbReference>
<evidence type="ECO:0000256" key="3">
    <source>
        <dbReference type="ARBA" id="ARBA00022676"/>
    </source>
</evidence>
<sequence>MFTTRFSSCSDVRSEAVHLVARVQPDVHRFRIYPSRWDQALLESQLGKDLPIEEPVAGAAVTADLQVYTAFLTDTVETGVHIVGLVRVGKQRRYTIPPLECFIKAGRQMWQTPVKVHKVYQGGLRDVIQTLHLICPIMISPTELPEHLIVAIKVSSNDSAKMQWIRVHVPPPPDVKAKCCSVCVRPMYSDNLKLWELIEFVTHYRMLGANNFYFYYLRIHQPLKLLISRLQSMGMDITLIPMKRAAFLSTVVDHERVAYIHQLVALADCVLRSRVKTEFYLHVDFDELMVPGRGADLTDVINQVEKEQGTKPLGSMIVRSNLFCYEYGLDYAEMRRRESLPLRSRVLHRRPKAIVKKAWYCRRTNLGRESSREARREVSRRTATTPAIGESADRVGHHLLRVQARTPRVRVILQTTTPARQACCEPAGPAATLGWNDSLAVYAETAPGRLYSEEAARQGGSCGQLITPRPLLAEAPA</sequence>
<dbReference type="Proteomes" id="UP000821853">
    <property type="component" value="Chromosome 2"/>
</dbReference>
<dbReference type="OrthoDB" id="6416283at2759"/>
<evidence type="ECO:0000256" key="1">
    <source>
        <dbReference type="ARBA" id="ARBA00004167"/>
    </source>
</evidence>
<evidence type="ECO:0000256" key="6">
    <source>
        <dbReference type="ARBA" id="ARBA00022989"/>
    </source>
</evidence>
<organism evidence="10 11">
    <name type="scientific">Haemaphysalis longicornis</name>
    <name type="common">Bush tick</name>
    <dbReference type="NCBI Taxonomy" id="44386"/>
    <lineage>
        <taxon>Eukaryota</taxon>
        <taxon>Metazoa</taxon>
        <taxon>Ecdysozoa</taxon>
        <taxon>Arthropoda</taxon>
        <taxon>Chelicerata</taxon>
        <taxon>Arachnida</taxon>
        <taxon>Acari</taxon>
        <taxon>Parasitiformes</taxon>
        <taxon>Ixodida</taxon>
        <taxon>Ixodoidea</taxon>
        <taxon>Ixodidae</taxon>
        <taxon>Haemaphysalinae</taxon>
        <taxon>Haemaphysalis</taxon>
    </lineage>
</organism>
<name>A0A9J6FL43_HAELO</name>
<comment type="similarity">
    <text evidence="2 8">Belongs to the glycosyltransferase 92 family.</text>
</comment>
<proteinExistence type="inferred from homology"/>
<evidence type="ECO:0000313" key="10">
    <source>
        <dbReference type="EMBL" id="KAH9366934.1"/>
    </source>
</evidence>
<protein>
    <recommendedName>
        <fullName evidence="8">Glycosyltransferase family 92 protein</fullName>
        <ecNumber evidence="8">2.4.1.-</ecNumber>
    </recommendedName>
</protein>
<dbReference type="EC" id="2.4.1.-" evidence="8"/>
<keyword evidence="4 8" id="KW-0808">Transferase</keyword>